<dbReference type="Gene3D" id="3.40.1170.10">
    <property type="entry name" value="DNA repair protein MutS, domain I"/>
    <property type="match status" value="1"/>
</dbReference>
<evidence type="ECO:0000256" key="5">
    <source>
        <dbReference type="ARBA" id="ARBA00023125"/>
    </source>
</evidence>
<dbReference type="SUPFAM" id="SSF55271">
    <property type="entry name" value="DNA repair protein MutS, domain I"/>
    <property type="match status" value="1"/>
</dbReference>
<dbReference type="FunFam" id="3.40.1170.10:FF:000002">
    <property type="entry name" value="DNA mismatch repair protein"/>
    <property type="match status" value="1"/>
</dbReference>
<dbReference type="InterPro" id="IPR045076">
    <property type="entry name" value="MutS"/>
</dbReference>
<dbReference type="Pfam" id="PF00488">
    <property type="entry name" value="MutS_V"/>
    <property type="match status" value="1"/>
</dbReference>
<proteinExistence type="inferred from homology"/>
<dbReference type="InterPro" id="IPR000432">
    <property type="entry name" value="DNA_mismatch_repair_MutS_C"/>
</dbReference>
<dbReference type="InterPro" id="IPR016151">
    <property type="entry name" value="DNA_mismatch_repair_MutS_N"/>
</dbReference>
<dbReference type="GO" id="GO:0140664">
    <property type="term" value="F:ATP-dependent DNA damage sensor activity"/>
    <property type="evidence" value="ECO:0007669"/>
    <property type="project" value="InterPro"/>
</dbReference>
<dbReference type="PIRSF" id="PIRSF037677">
    <property type="entry name" value="DNA_mis_repair_Msh6"/>
    <property type="match status" value="1"/>
</dbReference>
<dbReference type="InterPro" id="IPR007695">
    <property type="entry name" value="DNA_mismatch_repair_MutS-lik_N"/>
</dbReference>
<dbReference type="PANTHER" id="PTHR11361">
    <property type="entry name" value="DNA MISMATCH REPAIR PROTEIN MUTS FAMILY MEMBER"/>
    <property type="match status" value="1"/>
</dbReference>
<dbReference type="Gene3D" id="3.30.420.110">
    <property type="entry name" value="MutS, connector domain"/>
    <property type="match status" value="1"/>
</dbReference>
<dbReference type="Pfam" id="PF05190">
    <property type="entry name" value="MutS_IV"/>
    <property type="match status" value="1"/>
</dbReference>
<dbReference type="SUPFAM" id="SSF52540">
    <property type="entry name" value="P-loop containing nucleoside triphosphate hydrolases"/>
    <property type="match status" value="1"/>
</dbReference>
<sequence>MSQKFKASPKPSPKNTLFNYFSKNPGNTPQSQNSAEEINVSKKDNEQKLSAKKLEFGKRPTSIQDSSDEDEIKLTTSSKKRKVIESDEDDNTENTDSNLNSPKKTTSAIKKRPIIESDEETEKKNQNTSKSASKLAKFTETYSSSNEEKVQDDKVLKTLSIKNDDDDEDSCDGVGIENEAKVWAHEKLEFLKPENIRDANKNRPNHPDYDPRTLYVPPEFLKNQTPGHLQWWTLKSLYFDCVFFFKVGKFYELYHQDAVIGVKELGFTFMKGDFAHSGFPESAYDKMASTLVDKGYKVARIEQTETPAMMEKRCERENKRSKFDKVVKREVCQITNLGTQIYSTGQSSMSMGQISSDANYLLSITEAKESSTVKRFGIAFVETTLGNFTIGEFDDDQQCSRLLTLLSLYTPVVVLHEKTELSEFTAKIIKNINAQKEKLINEKQFWSGKKALQFLAENIYDNNFDKFPDVLKEMQSGDFQPAPNGLLALKALGGCLWYLNHNLLDQHVLSLATFNKYTPPDEIIEADASKISKDKKRHPKHMMLDAITLRNLNINGKEGSLFMKLDYCCTQFGKRLLMEFLCNPSCDIHEIRSRQEAVNELSLNTELLTDCRALLSTLNIDLERSIAQIHQLGNKKVMKNHPSSRAILYEAETYGKNKITDFVAALNALEQLMNIPKIFEDCNSHLLRLLTQTNTNGGEFIDMSENIEKFKKSFDIDHAKKTGYIIPGRNVDDEYDEVLNEIDELEAEIKNYLKQQEKIIGTKLVYFGSDRKRYQIEVPESYCKKVPSDFTMESSKGKGKNAVVRYTSEETKDFLRRMQELEDKKKHVLDDFGRKTFEKFSNDYFKYKKIVNLVAKLDVIASLAEYSRNLSSSCVPECFDITDKPGESFLIIENGLHPLMSANDYIPNSINTGMYSKCFFELITGSNMSGKSTLMRQVALLSVLAQIGSLVPAESMKFTLIDRIFTRLGANDNIMENQSTFLVELNETAIILKHCTFNSLVILDELGRGTSTYDGTAIARAVCDFLAEKKCRSLFSTHYHSLVEDFQDDERIHLGHMACVVENENSEDIIKENVTFLYKYISGSSSRSFGFNAAKLAGIDHDIIRRAFEVSKKVEAESLKLRIKSKILLGAKDDEIKKLIVKFKKCLS</sequence>
<dbReference type="GO" id="GO:0032301">
    <property type="term" value="C:MutSalpha complex"/>
    <property type="evidence" value="ECO:0007669"/>
    <property type="project" value="TreeGrafter"/>
</dbReference>
<evidence type="ECO:0000259" key="10">
    <source>
        <dbReference type="PROSITE" id="PS00486"/>
    </source>
</evidence>
<evidence type="ECO:0000256" key="1">
    <source>
        <dbReference type="ARBA" id="ARBA00006271"/>
    </source>
</evidence>
<keyword evidence="3 6" id="KW-0227">DNA damage</keyword>
<dbReference type="AlphaFoldDB" id="A0A9J6BMJ1"/>
<dbReference type="OrthoDB" id="121051at2759"/>
<evidence type="ECO:0000256" key="6">
    <source>
        <dbReference type="PIRNR" id="PIRNR037677"/>
    </source>
</evidence>
<dbReference type="InterPro" id="IPR007860">
    <property type="entry name" value="DNA_mmatch_repair_MutS_con_dom"/>
</dbReference>
<dbReference type="InterPro" id="IPR027417">
    <property type="entry name" value="P-loop_NTPase"/>
</dbReference>
<evidence type="ECO:0000256" key="7">
    <source>
        <dbReference type="RuleBase" id="RU003756"/>
    </source>
</evidence>
<gene>
    <name evidence="11" type="ORF">PVAND_001178</name>
</gene>
<keyword evidence="5 6" id="KW-0238">DNA-binding</keyword>
<dbReference type="Gene3D" id="1.10.1420.10">
    <property type="match status" value="2"/>
</dbReference>
<keyword evidence="8" id="KW-0175">Coiled coil</keyword>
<dbReference type="EMBL" id="JADBJN010000003">
    <property type="protein sequence ID" value="KAG5670949.1"/>
    <property type="molecule type" value="Genomic_DNA"/>
</dbReference>
<comment type="caution">
    <text evidence="11">The sequence shown here is derived from an EMBL/GenBank/DDBJ whole genome shotgun (WGS) entry which is preliminary data.</text>
</comment>
<keyword evidence="2 6" id="KW-0547">Nucleotide-binding</keyword>
<feature type="domain" description="DNA mismatch repair proteins mutS family" evidence="10">
    <location>
        <begin position="999"/>
        <end position="1015"/>
    </location>
</feature>
<evidence type="ECO:0000256" key="9">
    <source>
        <dbReference type="SAM" id="MobiDB-lite"/>
    </source>
</evidence>
<evidence type="ECO:0000313" key="12">
    <source>
        <dbReference type="Proteomes" id="UP001107558"/>
    </source>
</evidence>
<dbReference type="InterPro" id="IPR036187">
    <property type="entry name" value="DNA_mismatch_repair_MutS_sf"/>
</dbReference>
<dbReference type="InterPro" id="IPR007861">
    <property type="entry name" value="DNA_mismatch_repair_MutS_clamp"/>
</dbReference>
<dbReference type="GO" id="GO:0030983">
    <property type="term" value="F:mismatched DNA binding"/>
    <property type="evidence" value="ECO:0007669"/>
    <property type="project" value="UniProtKB-UniRule"/>
</dbReference>
<feature type="coiled-coil region" evidence="8">
    <location>
        <begin position="728"/>
        <end position="762"/>
    </location>
</feature>
<protein>
    <recommendedName>
        <fullName evidence="6">DNA mismatch repair protein</fullName>
    </recommendedName>
</protein>
<dbReference type="GO" id="GO:0006298">
    <property type="term" value="P:mismatch repair"/>
    <property type="evidence" value="ECO:0007669"/>
    <property type="project" value="InterPro"/>
</dbReference>
<comment type="similarity">
    <text evidence="1 6 7">Belongs to the DNA mismatch repair MutS family.</text>
</comment>
<dbReference type="Pfam" id="PF05188">
    <property type="entry name" value="MutS_II"/>
    <property type="match status" value="1"/>
</dbReference>
<dbReference type="PANTHER" id="PTHR11361:SF148">
    <property type="entry name" value="DNA MISMATCH REPAIR PROTEIN MSH6"/>
    <property type="match status" value="1"/>
</dbReference>
<evidence type="ECO:0000256" key="8">
    <source>
        <dbReference type="SAM" id="Coils"/>
    </source>
</evidence>
<dbReference type="Proteomes" id="UP001107558">
    <property type="component" value="Chromosome 3"/>
</dbReference>
<evidence type="ECO:0000256" key="3">
    <source>
        <dbReference type="ARBA" id="ARBA00022763"/>
    </source>
</evidence>
<keyword evidence="6 7" id="KW-0234">DNA repair</keyword>
<dbReference type="SMART" id="SM00533">
    <property type="entry name" value="MUTSd"/>
    <property type="match status" value="1"/>
</dbReference>
<dbReference type="Gene3D" id="3.40.50.300">
    <property type="entry name" value="P-loop containing nucleotide triphosphate hydrolases"/>
    <property type="match status" value="1"/>
</dbReference>
<feature type="compositionally biased region" description="Basic and acidic residues" evidence="9">
    <location>
        <begin position="39"/>
        <end position="58"/>
    </location>
</feature>
<dbReference type="Pfam" id="PF05192">
    <property type="entry name" value="MutS_III"/>
    <property type="match status" value="1"/>
</dbReference>
<dbReference type="Pfam" id="PF01624">
    <property type="entry name" value="MutS_I"/>
    <property type="match status" value="1"/>
</dbReference>
<dbReference type="GO" id="GO:0005524">
    <property type="term" value="F:ATP binding"/>
    <property type="evidence" value="ECO:0007669"/>
    <property type="project" value="UniProtKB-UniRule"/>
</dbReference>
<dbReference type="InterPro" id="IPR036678">
    <property type="entry name" value="MutS_con_dom_sf"/>
</dbReference>
<feature type="region of interest" description="Disordered" evidence="9">
    <location>
        <begin position="1"/>
        <end position="149"/>
    </location>
</feature>
<evidence type="ECO:0000256" key="2">
    <source>
        <dbReference type="ARBA" id="ARBA00022741"/>
    </source>
</evidence>
<dbReference type="SUPFAM" id="SSF53150">
    <property type="entry name" value="DNA repair protein MutS, domain II"/>
    <property type="match status" value="1"/>
</dbReference>
<dbReference type="PROSITE" id="PS00486">
    <property type="entry name" value="DNA_MISMATCH_REPAIR_2"/>
    <property type="match status" value="1"/>
</dbReference>
<feature type="compositionally biased region" description="Polar residues" evidence="9">
    <location>
        <begin position="13"/>
        <end position="36"/>
    </location>
</feature>
<dbReference type="FunFam" id="1.10.1420.10:FF:000005">
    <property type="entry name" value="DNA mismatch repair protein"/>
    <property type="match status" value="1"/>
</dbReference>
<dbReference type="InterPro" id="IPR007696">
    <property type="entry name" value="DNA_mismatch_repair_MutS_core"/>
</dbReference>
<reference evidence="11" key="1">
    <citation type="submission" date="2021-03" db="EMBL/GenBank/DDBJ databases">
        <title>Chromosome level genome of the anhydrobiotic midge Polypedilum vanderplanki.</title>
        <authorList>
            <person name="Yoshida Y."/>
            <person name="Kikawada T."/>
            <person name="Gusev O."/>
        </authorList>
    </citation>
    <scope>NUCLEOTIDE SEQUENCE</scope>
    <source>
        <strain evidence="11">NIAS01</strain>
        <tissue evidence="11">Whole body or cell culture</tissue>
    </source>
</reference>
<keyword evidence="4 6" id="KW-0067">ATP-binding</keyword>
<organism evidence="11 12">
    <name type="scientific">Polypedilum vanderplanki</name>
    <name type="common">Sleeping chironomid midge</name>
    <dbReference type="NCBI Taxonomy" id="319348"/>
    <lineage>
        <taxon>Eukaryota</taxon>
        <taxon>Metazoa</taxon>
        <taxon>Ecdysozoa</taxon>
        <taxon>Arthropoda</taxon>
        <taxon>Hexapoda</taxon>
        <taxon>Insecta</taxon>
        <taxon>Pterygota</taxon>
        <taxon>Neoptera</taxon>
        <taxon>Endopterygota</taxon>
        <taxon>Diptera</taxon>
        <taxon>Nematocera</taxon>
        <taxon>Chironomoidea</taxon>
        <taxon>Chironomidae</taxon>
        <taxon>Chironominae</taxon>
        <taxon>Polypedilum</taxon>
        <taxon>Polypedilum</taxon>
    </lineage>
</organism>
<accession>A0A9J6BMJ1</accession>
<dbReference type="SMART" id="SM00534">
    <property type="entry name" value="MUTSac"/>
    <property type="match status" value="1"/>
</dbReference>
<dbReference type="SUPFAM" id="SSF48334">
    <property type="entry name" value="DNA repair protein MutS, domain III"/>
    <property type="match status" value="1"/>
</dbReference>
<comment type="function">
    <text evidence="6 7">Component of the post-replicative DNA mismatch repair system (MMR).</text>
</comment>
<evidence type="ECO:0000313" key="11">
    <source>
        <dbReference type="EMBL" id="KAG5670949.1"/>
    </source>
</evidence>
<name>A0A9J6BMJ1_POLVA</name>
<dbReference type="InterPro" id="IPR017261">
    <property type="entry name" value="DNA_mismatch_repair_MutS/MSH"/>
</dbReference>
<evidence type="ECO:0000256" key="4">
    <source>
        <dbReference type="ARBA" id="ARBA00022840"/>
    </source>
</evidence>
<keyword evidence="12" id="KW-1185">Reference proteome</keyword>